<sequence length="527" mass="58627">MTGNGTVTLYPMLGKARELADAGRFEEAAQAAMAHLRRYRDDPAGLALLGEIAMHLGALMQAEHFIRRALAADPADRAMRGQLASVLSQQERLDEAARLYADLRREHDESILAGMHANVLERLGRSEEARALIEPLAKETSDRPHYWISYGHNLRAAGRVDDAVAAYRKAIELDEECGEAWWGLASIKRRVFADADLDAMRRAIAIAIDVRNSAPLHFALARALHDRGDHAAAFEHYAEGNRQRAEDIGYDASELTGEIAEIEKLADAPFLASLDQPPVGDATPIFIVSLPRSGSTLLEQMLGSHPAIEPVGELPYAPAILRSVMELATRRGRVTVPQLIAGLQPEQAAAMGADYLARAALHRRTDAPFFIDKLPHNWSNILFLRRILPQAKFLDIRRPAMDCCFSNFTQSFSRAHAASFRLEDIGQCYVDYVRLMAHLDRVAPGMVHHIDYAALVDDPEPQLRATLAHLGLDWDAAILEFHKLDRVVRTPSSEQVRRPLNRDGMEVWRPYAEWLGPLRDVLGPLAD</sequence>
<dbReference type="SUPFAM" id="SSF52540">
    <property type="entry name" value="P-loop containing nucleoside triphosphate hydrolases"/>
    <property type="match status" value="1"/>
</dbReference>
<keyword evidence="4" id="KW-1185">Reference proteome</keyword>
<dbReference type="InterPro" id="IPR027417">
    <property type="entry name" value="P-loop_NTPase"/>
</dbReference>
<keyword evidence="2" id="KW-0802">TPR repeat</keyword>
<gene>
    <name evidence="3" type="ORF">K5P26_11875</name>
</gene>
<dbReference type="Gene3D" id="3.40.50.300">
    <property type="entry name" value="P-loop containing nucleotide triphosphate hydrolases"/>
    <property type="match status" value="1"/>
</dbReference>
<dbReference type="SUPFAM" id="SSF48452">
    <property type="entry name" value="TPR-like"/>
    <property type="match status" value="1"/>
</dbReference>
<accession>A0ABS7MFM5</accession>
<dbReference type="RefSeq" id="WP_222136970.1">
    <property type="nucleotide sequence ID" value="NZ_JAILXK010000002.1"/>
</dbReference>
<dbReference type="InterPro" id="IPR011990">
    <property type="entry name" value="TPR-like_helical_dom_sf"/>
</dbReference>
<evidence type="ECO:0000256" key="2">
    <source>
        <dbReference type="PROSITE-ProRule" id="PRU00339"/>
    </source>
</evidence>
<dbReference type="PANTHER" id="PTHR12788">
    <property type="entry name" value="PROTEIN-TYROSINE SULFOTRANSFERASE 2"/>
    <property type="match status" value="1"/>
</dbReference>
<dbReference type="Pfam" id="PF13469">
    <property type="entry name" value="Sulfotransfer_3"/>
    <property type="match status" value="1"/>
</dbReference>
<protein>
    <submittedName>
        <fullName evidence="3">Sulfotransferase</fullName>
    </submittedName>
</protein>
<dbReference type="Proteomes" id="UP001166571">
    <property type="component" value="Unassembled WGS sequence"/>
</dbReference>
<reference evidence="3" key="1">
    <citation type="submission" date="2021-08" db="EMBL/GenBank/DDBJ databases">
        <title>Sphingopyxis panaciterrulae sp. nov., isolated from the surface water of the Yellow Sea.</title>
        <authorList>
            <person name="Gao Z."/>
            <person name="Zhang D."/>
            <person name="Zhang A."/>
        </authorList>
    </citation>
    <scope>NUCLEOTIDE SEQUENCE</scope>
    <source>
        <strain evidence="3">XHP0097</strain>
    </source>
</reference>
<organism evidence="3 4">
    <name type="scientific">Sphingopyxis jiangsuensis</name>
    <dbReference type="NCBI Taxonomy" id="2871171"/>
    <lineage>
        <taxon>Bacteria</taxon>
        <taxon>Pseudomonadati</taxon>
        <taxon>Pseudomonadota</taxon>
        <taxon>Alphaproteobacteria</taxon>
        <taxon>Sphingomonadales</taxon>
        <taxon>Sphingomonadaceae</taxon>
        <taxon>Sphingopyxis</taxon>
    </lineage>
</organism>
<dbReference type="PANTHER" id="PTHR12788:SF10">
    <property type="entry name" value="PROTEIN-TYROSINE SULFOTRANSFERASE"/>
    <property type="match status" value="1"/>
</dbReference>
<name>A0ABS7MFM5_9SPHN</name>
<evidence type="ECO:0000256" key="1">
    <source>
        <dbReference type="ARBA" id="ARBA00022679"/>
    </source>
</evidence>
<dbReference type="SMART" id="SM00028">
    <property type="entry name" value="TPR"/>
    <property type="match status" value="3"/>
</dbReference>
<dbReference type="PROSITE" id="PS50005">
    <property type="entry name" value="TPR"/>
    <property type="match status" value="1"/>
</dbReference>
<dbReference type="InterPro" id="IPR019734">
    <property type="entry name" value="TPR_rpt"/>
</dbReference>
<comment type="caution">
    <text evidence="3">The sequence shown here is derived from an EMBL/GenBank/DDBJ whole genome shotgun (WGS) entry which is preliminary data.</text>
</comment>
<dbReference type="Pfam" id="PF13429">
    <property type="entry name" value="TPR_15"/>
    <property type="match status" value="1"/>
</dbReference>
<proteinExistence type="predicted"/>
<dbReference type="EMBL" id="JAILXK010000002">
    <property type="protein sequence ID" value="MBY4637837.1"/>
    <property type="molecule type" value="Genomic_DNA"/>
</dbReference>
<feature type="repeat" description="TPR" evidence="2">
    <location>
        <begin position="144"/>
        <end position="177"/>
    </location>
</feature>
<evidence type="ECO:0000313" key="4">
    <source>
        <dbReference type="Proteomes" id="UP001166571"/>
    </source>
</evidence>
<dbReference type="Gene3D" id="1.25.40.10">
    <property type="entry name" value="Tetratricopeptide repeat domain"/>
    <property type="match status" value="2"/>
</dbReference>
<evidence type="ECO:0000313" key="3">
    <source>
        <dbReference type="EMBL" id="MBY4637837.1"/>
    </source>
</evidence>
<keyword evidence="1" id="KW-0808">Transferase</keyword>
<dbReference type="InterPro" id="IPR026634">
    <property type="entry name" value="TPST-like"/>
</dbReference>